<keyword evidence="8 10" id="KW-1133">Transmembrane helix</keyword>
<evidence type="ECO:0000256" key="4">
    <source>
        <dbReference type="ARBA" id="ARBA00022475"/>
    </source>
</evidence>
<dbReference type="GO" id="GO:0015627">
    <property type="term" value="C:type II protein secretion system complex"/>
    <property type="evidence" value="ECO:0007669"/>
    <property type="project" value="InterPro"/>
</dbReference>
<dbReference type="PROSITE" id="PS00409">
    <property type="entry name" value="PROKAR_NTER_METHYL"/>
    <property type="match status" value="1"/>
</dbReference>
<dbReference type="Proteomes" id="UP000515291">
    <property type="component" value="Chromosome"/>
</dbReference>
<dbReference type="NCBIfam" id="TIGR01710">
    <property type="entry name" value="typeII_sec_gspG"/>
    <property type="match status" value="1"/>
</dbReference>
<dbReference type="PRINTS" id="PR00813">
    <property type="entry name" value="BCTERIALGSPG"/>
</dbReference>
<dbReference type="PANTHER" id="PTHR30093:SF44">
    <property type="entry name" value="TYPE II SECRETION SYSTEM CORE PROTEIN G"/>
    <property type="match status" value="1"/>
</dbReference>
<comment type="similarity">
    <text evidence="2">Belongs to the GSP G family.</text>
</comment>
<dbReference type="InterPro" id="IPR010054">
    <property type="entry name" value="Type2_sec_GspG"/>
</dbReference>
<evidence type="ECO:0000256" key="6">
    <source>
        <dbReference type="ARBA" id="ARBA00022519"/>
    </source>
</evidence>
<dbReference type="PANTHER" id="PTHR30093">
    <property type="entry name" value="GENERAL SECRETION PATHWAY PROTEIN G"/>
    <property type="match status" value="1"/>
</dbReference>
<dbReference type="InterPro" id="IPR045584">
    <property type="entry name" value="Pilin-like"/>
</dbReference>
<organism evidence="12 13">
    <name type="scientific">Tardiphaga robiniae</name>
    <dbReference type="NCBI Taxonomy" id="943830"/>
    <lineage>
        <taxon>Bacteria</taxon>
        <taxon>Pseudomonadati</taxon>
        <taxon>Pseudomonadota</taxon>
        <taxon>Alphaproteobacteria</taxon>
        <taxon>Hyphomicrobiales</taxon>
        <taxon>Nitrobacteraceae</taxon>
        <taxon>Tardiphaga</taxon>
    </lineage>
</organism>
<dbReference type="InterPro" id="IPR013545">
    <property type="entry name" value="T2SS_protein-GspG_C"/>
</dbReference>
<dbReference type="InterPro" id="IPR000983">
    <property type="entry name" value="Bac_GSPG_pilin"/>
</dbReference>
<dbReference type="GO" id="GO:0015628">
    <property type="term" value="P:protein secretion by the type II secretion system"/>
    <property type="evidence" value="ECO:0007669"/>
    <property type="project" value="InterPro"/>
</dbReference>
<accession>A0A7G6TUN1</accession>
<dbReference type="EMBL" id="CP050292">
    <property type="protein sequence ID" value="QND70463.1"/>
    <property type="molecule type" value="Genomic_DNA"/>
</dbReference>
<proteinExistence type="inferred from homology"/>
<feature type="transmembrane region" description="Helical" evidence="10">
    <location>
        <begin position="21"/>
        <end position="41"/>
    </location>
</feature>
<evidence type="ECO:0000256" key="9">
    <source>
        <dbReference type="ARBA" id="ARBA00023136"/>
    </source>
</evidence>
<evidence type="ECO:0000256" key="8">
    <source>
        <dbReference type="ARBA" id="ARBA00022989"/>
    </source>
</evidence>
<reference evidence="13" key="1">
    <citation type="journal article" date="2020" name="Mol. Plant Microbe">
        <title>Rhizobial microsymbionts of the narrowly endemic Oxytropis species growing in Kamchatka are characterized by significant genetic diversity and possess a set of genes that are associated with T3SS and T6SS secretion systems and can affect the development of symbiosis.</title>
        <authorList>
            <person name="Safronova V."/>
            <person name="Guro P."/>
            <person name="Sazanova A."/>
            <person name="Kuznetsova I."/>
            <person name="Belimov A."/>
            <person name="Yakubov V."/>
            <person name="Chirak E."/>
            <person name="Afonin A."/>
            <person name="Gogolev Y."/>
            <person name="Andronov E."/>
            <person name="Tikhonovich I."/>
        </authorList>
    </citation>
    <scope>NUCLEOTIDE SEQUENCE [LARGE SCALE GENOMIC DNA]</scope>
    <source>
        <strain evidence="13">581</strain>
    </source>
</reference>
<dbReference type="RefSeq" id="WP_184515301.1">
    <property type="nucleotide sequence ID" value="NZ_CP050292.1"/>
</dbReference>
<keyword evidence="5" id="KW-0488">Methylation</keyword>
<keyword evidence="7 10" id="KW-0812">Transmembrane</keyword>
<keyword evidence="9 10" id="KW-0472">Membrane</keyword>
<protein>
    <recommendedName>
        <fullName evidence="3">Type II secretion system core protein G</fullName>
    </recommendedName>
</protein>
<evidence type="ECO:0000256" key="2">
    <source>
        <dbReference type="ARBA" id="ARBA00009984"/>
    </source>
</evidence>
<dbReference type="InterPro" id="IPR012902">
    <property type="entry name" value="N_methyl_site"/>
</dbReference>
<sequence length="150" mass="16448">MQQLKQARPLLRRARHRSSAGYTLLELLVVMGILAVLSAVATPQLMGYFGKAKAQSAQIQIQNIGTALEMYYLENGTYPSESVGLKALVEPASEAPRWNGPYLKKAKNLLDPWGRPFQYVYPAENGNFDVFSLGPNGKEKVASAASFRGS</sequence>
<dbReference type="SUPFAM" id="SSF54523">
    <property type="entry name" value="Pili subunits"/>
    <property type="match status" value="1"/>
</dbReference>
<dbReference type="Gene3D" id="3.30.700.10">
    <property type="entry name" value="Glycoprotein, Type 4 Pilin"/>
    <property type="match status" value="1"/>
</dbReference>
<evidence type="ECO:0000256" key="1">
    <source>
        <dbReference type="ARBA" id="ARBA00004377"/>
    </source>
</evidence>
<dbReference type="Pfam" id="PF07963">
    <property type="entry name" value="N_methyl"/>
    <property type="match status" value="1"/>
</dbReference>
<evidence type="ECO:0000256" key="5">
    <source>
        <dbReference type="ARBA" id="ARBA00022481"/>
    </source>
</evidence>
<gene>
    <name evidence="12" type="primary">gspG</name>
    <name evidence="12" type="ORF">HB776_03795</name>
</gene>
<dbReference type="AlphaFoldDB" id="A0A7G6TUN1"/>
<dbReference type="KEGG" id="trb:HB776_03795"/>
<evidence type="ECO:0000256" key="7">
    <source>
        <dbReference type="ARBA" id="ARBA00022692"/>
    </source>
</evidence>
<comment type="subcellular location">
    <subcellularLocation>
        <location evidence="1">Cell inner membrane</location>
        <topology evidence="1">Single-pass membrane protein</topology>
    </subcellularLocation>
</comment>
<evidence type="ECO:0000256" key="3">
    <source>
        <dbReference type="ARBA" id="ARBA00020042"/>
    </source>
</evidence>
<evidence type="ECO:0000313" key="13">
    <source>
        <dbReference type="Proteomes" id="UP000515291"/>
    </source>
</evidence>
<feature type="domain" description="Type II secretion system protein GspG C-terminal" evidence="11">
    <location>
        <begin position="44"/>
        <end position="140"/>
    </location>
</feature>
<keyword evidence="6" id="KW-0997">Cell inner membrane</keyword>
<keyword evidence="4" id="KW-1003">Cell membrane</keyword>
<dbReference type="NCBIfam" id="TIGR02532">
    <property type="entry name" value="IV_pilin_GFxxxE"/>
    <property type="match status" value="1"/>
</dbReference>
<name>A0A7G6TUN1_9BRAD</name>
<dbReference type="Pfam" id="PF08334">
    <property type="entry name" value="T2SSG"/>
    <property type="match status" value="1"/>
</dbReference>
<evidence type="ECO:0000259" key="11">
    <source>
        <dbReference type="Pfam" id="PF08334"/>
    </source>
</evidence>
<evidence type="ECO:0000313" key="12">
    <source>
        <dbReference type="EMBL" id="QND70463.1"/>
    </source>
</evidence>
<evidence type="ECO:0000256" key="10">
    <source>
        <dbReference type="SAM" id="Phobius"/>
    </source>
</evidence>
<dbReference type="GO" id="GO:0005886">
    <property type="term" value="C:plasma membrane"/>
    <property type="evidence" value="ECO:0007669"/>
    <property type="project" value="UniProtKB-SubCell"/>
</dbReference>